<dbReference type="AlphaFoldDB" id="A0AAW1KHX9"/>
<dbReference type="InterPro" id="IPR012337">
    <property type="entry name" value="RNaseH-like_sf"/>
</dbReference>
<dbReference type="Proteomes" id="UP001458880">
    <property type="component" value="Unassembled WGS sequence"/>
</dbReference>
<dbReference type="SUPFAM" id="SSF53098">
    <property type="entry name" value="Ribonuclease H-like"/>
    <property type="match status" value="1"/>
</dbReference>
<dbReference type="EMBL" id="JASPKY010000220">
    <property type="protein sequence ID" value="KAK9719397.1"/>
    <property type="molecule type" value="Genomic_DNA"/>
</dbReference>
<comment type="caution">
    <text evidence="1">The sequence shown here is derived from an EMBL/GenBank/DDBJ whole genome shotgun (WGS) entry which is preliminary data.</text>
</comment>
<keyword evidence="2" id="KW-1185">Reference proteome</keyword>
<name>A0AAW1KHX9_POPJA</name>
<evidence type="ECO:0000313" key="2">
    <source>
        <dbReference type="Proteomes" id="UP001458880"/>
    </source>
</evidence>
<accession>A0AAW1KHX9</accession>
<evidence type="ECO:0000313" key="1">
    <source>
        <dbReference type="EMBL" id="KAK9719397.1"/>
    </source>
</evidence>
<protein>
    <submittedName>
        <fullName evidence="1">Uncharacterized protein</fullName>
    </submittedName>
</protein>
<gene>
    <name evidence="1" type="ORF">QE152_g22709</name>
</gene>
<proteinExistence type="predicted"/>
<sequence length="141" mass="16300">MSSKWILNFAYQDKKRHGQEWRSYSQHGRDMLECILEQKEAITLYISNNDGLTNLTYSEWELAKSVLNILRPFEEIKKPQVTKEQCCISEVIPSVVTLTEYLSKEGPNFAHVGTIKNELLTSLCSKLKTFLQSFYLSKSLS</sequence>
<reference evidence="1 2" key="1">
    <citation type="journal article" date="2024" name="BMC Genomics">
        <title>De novo assembly and annotation of Popillia japonica's genome with initial clues to its potential as an invasive pest.</title>
        <authorList>
            <person name="Cucini C."/>
            <person name="Boschi S."/>
            <person name="Funari R."/>
            <person name="Cardaioli E."/>
            <person name="Iannotti N."/>
            <person name="Marturano G."/>
            <person name="Paoli F."/>
            <person name="Bruttini M."/>
            <person name="Carapelli A."/>
            <person name="Frati F."/>
            <person name="Nardi F."/>
        </authorList>
    </citation>
    <scope>NUCLEOTIDE SEQUENCE [LARGE SCALE GENOMIC DNA]</scope>
    <source>
        <strain evidence="1">DMR45628</strain>
    </source>
</reference>
<organism evidence="1 2">
    <name type="scientific">Popillia japonica</name>
    <name type="common">Japanese beetle</name>
    <dbReference type="NCBI Taxonomy" id="7064"/>
    <lineage>
        <taxon>Eukaryota</taxon>
        <taxon>Metazoa</taxon>
        <taxon>Ecdysozoa</taxon>
        <taxon>Arthropoda</taxon>
        <taxon>Hexapoda</taxon>
        <taxon>Insecta</taxon>
        <taxon>Pterygota</taxon>
        <taxon>Neoptera</taxon>
        <taxon>Endopterygota</taxon>
        <taxon>Coleoptera</taxon>
        <taxon>Polyphaga</taxon>
        <taxon>Scarabaeiformia</taxon>
        <taxon>Scarabaeidae</taxon>
        <taxon>Rutelinae</taxon>
        <taxon>Popillia</taxon>
    </lineage>
</organism>